<evidence type="ECO:0000313" key="3">
    <source>
        <dbReference type="Proteomes" id="UP000267251"/>
    </source>
</evidence>
<dbReference type="OrthoDB" id="552194at2759"/>
<dbReference type="GO" id="GO:0007095">
    <property type="term" value="P:mitotic G2 DNA damage checkpoint signaling"/>
    <property type="evidence" value="ECO:0007669"/>
    <property type="project" value="InterPro"/>
</dbReference>
<gene>
    <name evidence="2" type="ORF">BJ684DRAFT_18017</name>
</gene>
<dbReference type="InterPro" id="IPR040227">
    <property type="entry name" value="Nibrin-rel"/>
</dbReference>
<feature type="region of interest" description="Disordered" evidence="1">
    <location>
        <begin position="363"/>
        <end position="519"/>
    </location>
</feature>
<dbReference type="GO" id="GO:0030870">
    <property type="term" value="C:Mre11 complex"/>
    <property type="evidence" value="ECO:0007669"/>
    <property type="project" value="InterPro"/>
</dbReference>
<feature type="compositionally biased region" description="Low complexity" evidence="1">
    <location>
        <begin position="412"/>
        <end position="431"/>
    </location>
</feature>
<dbReference type="GO" id="GO:0000724">
    <property type="term" value="P:double-strand break repair via homologous recombination"/>
    <property type="evidence" value="ECO:0007669"/>
    <property type="project" value="TreeGrafter"/>
</dbReference>
<dbReference type="PANTHER" id="PTHR12162">
    <property type="entry name" value="NIBRIN-RELATED"/>
    <property type="match status" value="1"/>
</dbReference>
<reference evidence="3" key="1">
    <citation type="journal article" date="2018" name="Nat. Microbiol.">
        <title>Leveraging single-cell genomics to expand the fungal tree of life.</title>
        <authorList>
            <person name="Ahrendt S.R."/>
            <person name="Quandt C.A."/>
            <person name="Ciobanu D."/>
            <person name="Clum A."/>
            <person name="Salamov A."/>
            <person name="Andreopoulos B."/>
            <person name="Cheng J.F."/>
            <person name="Woyke T."/>
            <person name="Pelin A."/>
            <person name="Henrissat B."/>
            <person name="Reynolds N.K."/>
            <person name="Benny G.L."/>
            <person name="Smith M.E."/>
            <person name="James T.Y."/>
            <person name="Grigoriev I.V."/>
        </authorList>
    </citation>
    <scope>NUCLEOTIDE SEQUENCE [LARGE SCALE GENOMIC DNA]</scope>
</reference>
<evidence type="ECO:0000313" key="2">
    <source>
        <dbReference type="EMBL" id="RKP11388.1"/>
    </source>
</evidence>
<name>A0A4P9XYA8_9FUNG</name>
<feature type="compositionally biased region" description="Acidic residues" evidence="1">
    <location>
        <begin position="435"/>
        <end position="445"/>
    </location>
</feature>
<dbReference type="GO" id="GO:0003684">
    <property type="term" value="F:damaged DNA binding"/>
    <property type="evidence" value="ECO:0007669"/>
    <property type="project" value="TreeGrafter"/>
</dbReference>
<feature type="compositionally biased region" description="Low complexity" evidence="1">
    <location>
        <begin position="494"/>
        <end position="519"/>
    </location>
</feature>
<evidence type="ECO:0000256" key="1">
    <source>
        <dbReference type="SAM" id="MobiDB-lite"/>
    </source>
</evidence>
<dbReference type="AlphaFoldDB" id="A0A4P9XYA8"/>
<keyword evidence="3" id="KW-1185">Reference proteome</keyword>
<feature type="compositionally biased region" description="Low complexity" evidence="1">
    <location>
        <begin position="393"/>
        <end position="402"/>
    </location>
</feature>
<evidence type="ECO:0008006" key="4">
    <source>
        <dbReference type="Google" id="ProtNLM"/>
    </source>
</evidence>
<accession>A0A4P9XYA8</accession>
<feature type="compositionally biased region" description="Basic residues" evidence="1">
    <location>
        <begin position="367"/>
        <end position="384"/>
    </location>
</feature>
<proteinExistence type="predicted"/>
<feature type="non-terminal residue" evidence="2">
    <location>
        <position position="1"/>
    </location>
</feature>
<protein>
    <recommendedName>
        <fullName evidence="4">BRCT domain-containing protein</fullName>
    </recommendedName>
</protein>
<dbReference type="Proteomes" id="UP000267251">
    <property type="component" value="Unassembled WGS sequence"/>
</dbReference>
<organism evidence="2 3">
    <name type="scientific">Piptocephalis cylindrospora</name>
    <dbReference type="NCBI Taxonomy" id="1907219"/>
    <lineage>
        <taxon>Eukaryota</taxon>
        <taxon>Fungi</taxon>
        <taxon>Fungi incertae sedis</taxon>
        <taxon>Zoopagomycota</taxon>
        <taxon>Zoopagomycotina</taxon>
        <taxon>Zoopagomycetes</taxon>
        <taxon>Zoopagales</taxon>
        <taxon>Piptocephalidaceae</taxon>
        <taxon>Piptocephalis</taxon>
    </lineage>
</organism>
<sequence length="519" mass="56592">MLWEPLVLATGHLATSIREDIQSRMHHLGVGLSADGVGSEVTHVPLEQLDWTCTLLQALVLGKWVVDTAWVDRLSNGLSASSNGTIRPPQPTCHLPTNHLAPWAHGMEWLKPIPGRKTMFQGVVCIIADEGQMGRWNDVLTFGGGMSWRYSRDSQISRSGKTDPPSLEQLVILIRPCGDGLCSVEDTAGMEDMAKRMGMTLTDELSLLQSLVEAKMIPEKVDMVQVTKDIQKILLEGSPEPKKLPRKSLGSFLDVIIGGGKVDKKEERPEPQTKKESVASILKKKRILSKIISHKPPPPAPCPYVPWEEDVVKKEEQEDQEEDPSKRYMVVEEVSDLCVIGSSSSSSSEGSVHSSMGSISSVTNFKRFVKSKGSRGKEPRKRTKVIPVYEQNSSGFGSSSRESWLDGSNGTRSSSLSMKSSSSSMRSTRYSMKWDEEEEEGDDDDDHHVNRALGYSKDSHSTGSFPESMEGSYSSRSSRDEKDPSGGGSGGGIMSTSTSSLLSTTSSTSITSTSTVAFG</sequence>
<dbReference type="PANTHER" id="PTHR12162:SF0">
    <property type="entry name" value="NIBRIN"/>
    <property type="match status" value="1"/>
</dbReference>
<dbReference type="EMBL" id="KZ988954">
    <property type="protein sequence ID" value="RKP11388.1"/>
    <property type="molecule type" value="Genomic_DNA"/>
</dbReference>